<dbReference type="AlphaFoldDB" id="A0A9P3LLJ1"/>
<dbReference type="InterPro" id="IPR013320">
    <property type="entry name" value="ConA-like_dom_sf"/>
</dbReference>
<comment type="caution">
    <text evidence="3">The sequence shown here is derived from an EMBL/GenBank/DDBJ whole genome shotgun (WGS) entry which is preliminary data.</text>
</comment>
<sequence length="262" mass="26396">MLSSNILALALFVTTAFAVPSSRERYAARVARRAAGDHLHVSRPSIVNGTDISYTTNWAGAVLNDAANTWTSVVGTFTVPSPRVPAGGSGSSAAAVWVGIDGASCQTAILLTGIDMSVGANGAPSYSAWWDWWPDSQGGFAGAFDIAPGDAVTALVEARSATSGTATLVNARTGQSVTQAITSTTALCGQDAEWIVEAFDAGGQMVPFADFGTVTFSGVAAGGVLGVVGPGNANIYEIVQGGAVVTDVTVGVDSVVVSYVGS</sequence>
<dbReference type="Proteomes" id="UP000703269">
    <property type="component" value="Unassembled WGS sequence"/>
</dbReference>
<dbReference type="PANTHER" id="PTHR37536:SF1">
    <property type="entry name" value="ASPERGILLOPEPSIN, PUTAITVE (AFU_ORTHOLOGUE AFUA_7G01200)"/>
    <property type="match status" value="1"/>
</dbReference>
<proteinExistence type="predicted"/>
<dbReference type="GO" id="GO:0070007">
    <property type="term" value="F:glutamic-type endopeptidase activity"/>
    <property type="evidence" value="ECO:0007669"/>
    <property type="project" value="InterPro"/>
</dbReference>
<keyword evidence="2" id="KW-0732">Signal</keyword>
<feature type="signal peptide" evidence="2">
    <location>
        <begin position="1"/>
        <end position="18"/>
    </location>
</feature>
<feature type="active site" description="Proton acceptor" evidence="1">
    <location>
        <position position="197"/>
    </location>
</feature>
<keyword evidence="4" id="KW-1185">Reference proteome</keyword>
<gene>
    <name evidence="3" type="ORF">PsYK624_145960</name>
</gene>
<name>A0A9P3LLJ1_9APHY</name>
<evidence type="ECO:0000256" key="2">
    <source>
        <dbReference type="SAM" id="SignalP"/>
    </source>
</evidence>
<evidence type="ECO:0000313" key="4">
    <source>
        <dbReference type="Proteomes" id="UP000703269"/>
    </source>
</evidence>
<dbReference type="InterPro" id="IPR000250">
    <property type="entry name" value="Peptidase_G1"/>
</dbReference>
<dbReference type="InterPro" id="IPR038656">
    <property type="entry name" value="Peptidase_G1_sf"/>
</dbReference>
<protein>
    <submittedName>
        <fullName evidence="3">Peptidase G1 family domain-containing protein</fullName>
    </submittedName>
</protein>
<dbReference type="Gene3D" id="2.60.120.700">
    <property type="entry name" value="Peptidase G1"/>
    <property type="match status" value="1"/>
</dbReference>
<evidence type="ECO:0000313" key="3">
    <source>
        <dbReference type="EMBL" id="GJE98367.1"/>
    </source>
</evidence>
<accession>A0A9P3LLJ1</accession>
<reference evidence="3 4" key="1">
    <citation type="submission" date="2021-08" db="EMBL/GenBank/DDBJ databases">
        <title>Draft Genome Sequence of Phanerochaete sordida strain YK-624.</title>
        <authorList>
            <person name="Mori T."/>
            <person name="Dohra H."/>
            <person name="Suzuki T."/>
            <person name="Kawagishi H."/>
            <person name="Hirai H."/>
        </authorList>
    </citation>
    <scope>NUCLEOTIDE SEQUENCE [LARGE SCALE GENOMIC DNA]</scope>
    <source>
        <strain evidence="3 4">YK-624</strain>
    </source>
</reference>
<dbReference type="PRINTS" id="PR00977">
    <property type="entry name" value="SCYTLDPTASE"/>
</dbReference>
<dbReference type="PANTHER" id="PTHR37536">
    <property type="entry name" value="PUTATIVE (AFU_ORTHOLOGUE AFUA_3G02970)-RELATED"/>
    <property type="match status" value="1"/>
</dbReference>
<dbReference type="SUPFAM" id="SSF49899">
    <property type="entry name" value="Concanavalin A-like lectins/glucanases"/>
    <property type="match status" value="1"/>
</dbReference>
<organism evidence="3 4">
    <name type="scientific">Phanerochaete sordida</name>
    <dbReference type="NCBI Taxonomy" id="48140"/>
    <lineage>
        <taxon>Eukaryota</taxon>
        <taxon>Fungi</taxon>
        <taxon>Dikarya</taxon>
        <taxon>Basidiomycota</taxon>
        <taxon>Agaricomycotina</taxon>
        <taxon>Agaricomycetes</taxon>
        <taxon>Polyporales</taxon>
        <taxon>Phanerochaetaceae</taxon>
        <taxon>Phanerochaete</taxon>
    </lineage>
</organism>
<feature type="chain" id="PRO_5040354131" evidence="2">
    <location>
        <begin position="19"/>
        <end position="262"/>
    </location>
</feature>
<dbReference type="EMBL" id="BPQB01000086">
    <property type="protein sequence ID" value="GJE98367.1"/>
    <property type="molecule type" value="Genomic_DNA"/>
</dbReference>
<evidence type="ECO:0000256" key="1">
    <source>
        <dbReference type="PIRSR" id="PIRSR600250-50"/>
    </source>
</evidence>
<dbReference type="Pfam" id="PF01828">
    <property type="entry name" value="Peptidase_A4"/>
    <property type="match status" value="1"/>
</dbReference>
<dbReference type="OrthoDB" id="2862635at2759"/>
<dbReference type="GO" id="GO:0006508">
    <property type="term" value="P:proteolysis"/>
    <property type="evidence" value="ECO:0007669"/>
    <property type="project" value="InterPro"/>
</dbReference>
<dbReference type="CDD" id="cd13426">
    <property type="entry name" value="Peptidase_G1"/>
    <property type="match status" value="1"/>
</dbReference>